<dbReference type="Proteomes" id="UP000223968">
    <property type="component" value="Unassembled WGS sequence"/>
</dbReference>
<comment type="caution">
    <text evidence="2">The sequence shown here is derived from an EMBL/GenBank/DDBJ whole genome shotgun (WGS) entry which is preliminary data.</text>
</comment>
<reference evidence="2 3" key="1">
    <citation type="submission" date="2017-10" db="EMBL/GenBank/DDBJ databases">
        <title>Comparative genomics in systemic dimorphic fungi from Ajellomycetaceae.</title>
        <authorList>
            <person name="Munoz J.F."/>
            <person name="Mcewen J.G."/>
            <person name="Clay O.K."/>
            <person name="Cuomo C.A."/>
        </authorList>
    </citation>
    <scope>NUCLEOTIDE SEQUENCE [LARGE SCALE GENOMIC DNA]</scope>
    <source>
        <strain evidence="2 3">UAMH5409</strain>
    </source>
</reference>
<accession>A0A2B7XG13</accession>
<protein>
    <submittedName>
        <fullName evidence="2">Uncharacterized protein</fullName>
    </submittedName>
</protein>
<feature type="region of interest" description="Disordered" evidence="1">
    <location>
        <begin position="595"/>
        <end position="621"/>
    </location>
</feature>
<dbReference type="OrthoDB" id="5414143at2759"/>
<feature type="compositionally biased region" description="Pro residues" evidence="1">
    <location>
        <begin position="8"/>
        <end position="23"/>
    </location>
</feature>
<dbReference type="EMBL" id="PDNB01000084">
    <property type="protein sequence ID" value="PGH10654.1"/>
    <property type="molecule type" value="Genomic_DNA"/>
</dbReference>
<proteinExistence type="predicted"/>
<name>A0A2B7XG13_9EURO</name>
<keyword evidence="3" id="KW-1185">Reference proteome</keyword>
<feature type="region of interest" description="Disordered" evidence="1">
    <location>
        <begin position="1"/>
        <end position="34"/>
    </location>
</feature>
<organism evidence="2 3">
    <name type="scientific">Helicocarpus griseus UAMH5409</name>
    <dbReference type="NCBI Taxonomy" id="1447875"/>
    <lineage>
        <taxon>Eukaryota</taxon>
        <taxon>Fungi</taxon>
        <taxon>Dikarya</taxon>
        <taxon>Ascomycota</taxon>
        <taxon>Pezizomycotina</taxon>
        <taxon>Eurotiomycetes</taxon>
        <taxon>Eurotiomycetidae</taxon>
        <taxon>Onygenales</taxon>
        <taxon>Ajellomycetaceae</taxon>
        <taxon>Helicocarpus</taxon>
    </lineage>
</organism>
<gene>
    <name evidence="2" type="ORF">AJ79_05368</name>
</gene>
<sequence length="621" mass="68131">MSDNSIPRLPPPTGGIETPPPSPGKKRRFLRESDDAQGEMLIERYLYISDPYRASSSPNPLPYPLVGVPLPDQAMLDQHKPEILKMLDEHGFKTQPRTNGDIPVKTLRITYFTGVNTLGEFSSARTTIRRYLIAQGFNDVQVDIFHRDLCFQPFCFAISPTDPAVKVYEKVNVELLKLLKESLSSAWRLLSLFKVGQTEDKALPSIVVMVQPMILHDWTGLLAKMQDVISRVCPDRDRINIEFLPGTLAGVPEPESAGGAHLGVSQLDYISDECQVGMGFSVGISGEVGGTAGGFVSFKQNGVTKKCIFTNHHVLIPLESAPSKMVRKANAFGFSPPKDGDEVVELQYLPERQIMSKGQPLTSAASNITVYKAALATRDRQRCFLDSMPLSLGKVLYSSGKLVYKNKIHDWALVELSDAAAAAQFRPNLASPIPPNEKPFKFGPEFSFETKTPAQPPLSSFGRLCRGQYYSKQGRSTHVTGGICNGVLAHCNWSERDRMRFDEFGTQITVEAGSTEEFVIFTKQSCSESYKQGDFCKPGDSGSFLVGDKGTSVCGLLYGCVTGFYGPDNDGTLYNHAGLAMCFSDIAESIKLRTTPMNSSGEPVGPPATLELPNRPEQIDN</sequence>
<evidence type="ECO:0000256" key="1">
    <source>
        <dbReference type="SAM" id="MobiDB-lite"/>
    </source>
</evidence>
<dbReference type="AlphaFoldDB" id="A0A2B7XG13"/>
<evidence type="ECO:0000313" key="2">
    <source>
        <dbReference type="EMBL" id="PGH10654.1"/>
    </source>
</evidence>
<evidence type="ECO:0000313" key="3">
    <source>
        <dbReference type="Proteomes" id="UP000223968"/>
    </source>
</evidence>